<dbReference type="RefSeq" id="WP_118354797.1">
    <property type="nucleotide sequence ID" value="NZ_CAUBWD010000028.1"/>
</dbReference>
<name>A0A3R6G5J4_9BACT</name>
<dbReference type="PANTHER" id="PTHR43143:SF1">
    <property type="entry name" value="SERINE_THREONINE-PROTEIN PHOSPHATASE CPPED1"/>
    <property type="match status" value="1"/>
</dbReference>
<dbReference type="InterPro" id="IPR004843">
    <property type="entry name" value="Calcineurin-like_PHP"/>
</dbReference>
<sequence>MLTKMIFATLLLFALSALNGYASEKKREANCTIVIAADLHFDLPPETDQFHHVLAINALGDQRRIDGVILAGDLFDKSHPKILDLYRQRWERGPGYRQIHYDTYPTFGNHDISPESGRPEQNRIGMEFNLHYLDSTLLDMKQAGRILNIHRSSRSYSFDIGGVHFVCGQLAAGDTTYCESNMQWIADDLKKYASDGKPVVYVQHYGFDAWALEWWTEEQRTQLFDILEHYNLAAFFVGHTHTKSVQHYRGYDIHQVNNAWRDDDGNASFDVLQIKGKRVTVETYEVLDGNGNFKRL</sequence>
<evidence type="ECO:0000256" key="1">
    <source>
        <dbReference type="SAM" id="SignalP"/>
    </source>
</evidence>
<feature type="signal peptide" evidence="1">
    <location>
        <begin position="1"/>
        <end position="22"/>
    </location>
</feature>
<dbReference type="InterPro" id="IPR029052">
    <property type="entry name" value="Metallo-depent_PP-like"/>
</dbReference>
<dbReference type="PANTHER" id="PTHR43143">
    <property type="entry name" value="METALLOPHOSPHOESTERASE, CALCINEURIN SUPERFAMILY"/>
    <property type="match status" value="1"/>
</dbReference>
<dbReference type="GO" id="GO:0016787">
    <property type="term" value="F:hydrolase activity"/>
    <property type="evidence" value="ECO:0007669"/>
    <property type="project" value="InterPro"/>
</dbReference>
<dbReference type="AlphaFoldDB" id="A0A3R6G5J4"/>
<comment type="caution">
    <text evidence="3">The sequence shown here is derived from an EMBL/GenBank/DDBJ whole genome shotgun (WGS) entry which is preliminary data.</text>
</comment>
<feature type="domain" description="Calcineurin-like phosphoesterase" evidence="2">
    <location>
        <begin position="32"/>
        <end position="242"/>
    </location>
</feature>
<proteinExistence type="predicted"/>
<dbReference type="SUPFAM" id="SSF56300">
    <property type="entry name" value="Metallo-dependent phosphatases"/>
    <property type="match status" value="1"/>
</dbReference>
<feature type="chain" id="PRO_5018555204" description="Calcineurin-like phosphoesterase domain-containing protein" evidence="1">
    <location>
        <begin position="23"/>
        <end position="296"/>
    </location>
</feature>
<dbReference type="OrthoDB" id="9794455at2"/>
<dbReference type="Gene3D" id="3.60.21.10">
    <property type="match status" value="1"/>
</dbReference>
<reference evidence="3 4" key="1">
    <citation type="submission" date="2018-08" db="EMBL/GenBank/DDBJ databases">
        <title>A genome reference for cultivated species of the human gut microbiota.</title>
        <authorList>
            <person name="Zou Y."/>
            <person name="Xue W."/>
            <person name="Luo G."/>
        </authorList>
    </citation>
    <scope>NUCLEOTIDE SEQUENCE [LARGE SCALE GENOMIC DNA]</scope>
    <source>
        <strain evidence="3 4">AF42-9</strain>
    </source>
</reference>
<accession>A0A3R6G5J4</accession>
<organism evidence="3 4">
    <name type="scientific">Leyella stercorea</name>
    <dbReference type="NCBI Taxonomy" id="363265"/>
    <lineage>
        <taxon>Bacteria</taxon>
        <taxon>Pseudomonadati</taxon>
        <taxon>Bacteroidota</taxon>
        <taxon>Bacteroidia</taxon>
        <taxon>Bacteroidales</taxon>
        <taxon>Prevotellaceae</taxon>
        <taxon>Leyella</taxon>
    </lineage>
</organism>
<gene>
    <name evidence="3" type="ORF">DW060_03430</name>
</gene>
<dbReference type="Pfam" id="PF00149">
    <property type="entry name" value="Metallophos"/>
    <property type="match status" value="1"/>
</dbReference>
<evidence type="ECO:0000313" key="3">
    <source>
        <dbReference type="EMBL" id="RHK51962.1"/>
    </source>
</evidence>
<evidence type="ECO:0000259" key="2">
    <source>
        <dbReference type="Pfam" id="PF00149"/>
    </source>
</evidence>
<dbReference type="EMBL" id="QRNO01000010">
    <property type="protein sequence ID" value="RHK51962.1"/>
    <property type="molecule type" value="Genomic_DNA"/>
</dbReference>
<dbReference type="Proteomes" id="UP000286598">
    <property type="component" value="Unassembled WGS sequence"/>
</dbReference>
<keyword evidence="4" id="KW-1185">Reference proteome</keyword>
<keyword evidence="1" id="KW-0732">Signal</keyword>
<protein>
    <recommendedName>
        <fullName evidence="2">Calcineurin-like phosphoesterase domain-containing protein</fullName>
    </recommendedName>
</protein>
<evidence type="ECO:0000313" key="4">
    <source>
        <dbReference type="Proteomes" id="UP000286598"/>
    </source>
</evidence>
<dbReference type="InterPro" id="IPR051918">
    <property type="entry name" value="STPP_CPPED1"/>
</dbReference>